<reference evidence="1 2" key="1">
    <citation type="journal article" date="2014" name="Agronomy (Basel)">
        <title>A Draft Genome Sequence for Ensete ventricosum, the Drought-Tolerant Tree Against Hunger.</title>
        <authorList>
            <person name="Harrison J."/>
            <person name="Moore K.A."/>
            <person name="Paszkiewicz K."/>
            <person name="Jones T."/>
            <person name="Grant M."/>
            <person name="Ambacheew D."/>
            <person name="Muzemil S."/>
            <person name="Studholme D.J."/>
        </authorList>
    </citation>
    <scope>NUCLEOTIDE SEQUENCE [LARGE SCALE GENOMIC DNA]</scope>
</reference>
<dbReference type="Proteomes" id="UP000287651">
    <property type="component" value="Unassembled WGS sequence"/>
</dbReference>
<comment type="caution">
    <text evidence="1">The sequence shown here is derived from an EMBL/GenBank/DDBJ whole genome shotgun (WGS) entry which is preliminary data.</text>
</comment>
<sequence>MGTTGNNSWQRGARKVLPLAGAAVPAIGVAAPWQGDCQRARVAVACAGATATAQRGKRASIFLVYYRAYVHVIICNYMERHGGSMEVITRPTMSWREITTYGDAIIRRNQ</sequence>
<dbReference type="AlphaFoldDB" id="A0A426XC68"/>
<organism evidence="1 2">
    <name type="scientific">Ensete ventricosum</name>
    <name type="common">Abyssinian banana</name>
    <name type="synonym">Musa ensete</name>
    <dbReference type="NCBI Taxonomy" id="4639"/>
    <lineage>
        <taxon>Eukaryota</taxon>
        <taxon>Viridiplantae</taxon>
        <taxon>Streptophyta</taxon>
        <taxon>Embryophyta</taxon>
        <taxon>Tracheophyta</taxon>
        <taxon>Spermatophyta</taxon>
        <taxon>Magnoliopsida</taxon>
        <taxon>Liliopsida</taxon>
        <taxon>Zingiberales</taxon>
        <taxon>Musaceae</taxon>
        <taxon>Ensete</taxon>
    </lineage>
</organism>
<protein>
    <submittedName>
        <fullName evidence="1">Uncharacterized protein</fullName>
    </submittedName>
</protein>
<evidence type="ECO:0000313" key="2">
    <source>
        <dbReference type="Proteomes" id="UP000287651"/>
    </source>
</evidence>
<gene>
    <name evidence="1" type="ORF">B296_00036825</name>
</gene>
<name>A0A426XC68_ENSVE</name>
<dbReference type="EMBL" id="AMZH03022753">
    <property type="protein sequence ID" value="RRT37052.1"/>
    <property type="molecule type" value="Genomic_DNA"/>
</dbReference>
<evidence type="ECO:0000313" key="1">
    <source>
        <dbReference type="EMBL" id="RRT37052.1"/>
    </source>
</evidence>
<proteinExistence type="predicted"/>
<accession>A0A426XC68</accession>